<dbReference type="InterPro" id="IPR050638">
    <property type="entry name" value="AA-Vitamin_Transporters"/>
</dbReference>
<keyword evidence="10" id="KW-1185">Reference proteome</keyword>
<dbReference type="RefSeq" id="WP_326622693.1">
    <property type="nucleotide sequence ID" value="NZ_CP109106.1"/>
</dbReference>
<dbReference type="Pfam" id="PF00892">
    <property type="entry name" value="EamA"/>
    <property type="match status" value="2"/>
</dbReference>
<evidence type="ECO:0000256" key="6">
    <source>
        <dbReference type="SAM" id="MobiDB-lite"/>
    </source>
</evidence>
<proteinExistence type="inferred from homology"/>
<gene>
    <name evidence="9" type="ORF">OG863_36990</name>
</gene>
<evidence type="ECO:0000259" key="8">
    <source>
        <dbReference type="Pfam" id="PF00892"/>
    </source>
</evidence>
<feature type="transmembrane region" description="Helical" evidence="7">
    <location>
        <begin position="236"/>
        <end position="255"/>
    </location>
</feature>
<dbReference type="EMBL" id="CP109106">
    <property type="protein sequence ID" value="WSB73110.1"/>
    <property type="molecule type" value="Genomic_DNA"/>
</dbReference>
<name>A0ABZ1FRN9_9ACTN</name>
<organism evidence="9 10">
    <name type="scientific">Streptomyces decoyicus</name>
    <dbReference type="NCBI Taxonomy" id="249567"/>
    <lineage>
        <taxon>Bacteria</taxon>
        <taxon>Bacillati</taxon>
        <taxon>Actinomycetota</taxon>
        <taxon>Actinomycetes</taxon>
        <taxon>Kitasatosporales</taxon>
        <taxon>Streptomycetaceae</taxon>
        <taxon>Streptomyces</taxon>
    </lineage>
</organism>
<feature type="region of interest" description="Disordered" evidence="6">
    <location>
        <begin position="306"/>
        <end position="327"/>
    </location>
</feature>
<dbReference type="InterPro" id="IPR000620">
    <property type="entry name" value="EamA_dom"/>
</dbReference>
<evidence type="ECO:0000313" key="9">
    <source>
        <dbReference type="EMBL" id="WSB73110.1"/>
    </source>
</evidence>
<feature type="transmembrane region" description="Helical" evidence="7">
    <location>
        <begin position="170"/>
        <end position="189"/>
    </location>
</feature>
<evidence type="ECO:0000313" key="10">
    <source>
        <dbReference type="Proteomes" id="UP001344251"/>
    </source>
</evidence>
<feature type="transmembrane region" description="Helical" evidence="7">
    <location>
        <begin position="209"/>
        <end position="229"/>
    </location>
</feature>
<reference evidence="9 10" key="1">
    <citation type="submission" date="2022-10" db="EMBL/GenBank/DDBJ databases">
        <title>The complete genomes of actinobacterial strains from the NBC collection.</title>
        <authorList>
            <person name="Joergensen T.S."/>
            <person name="Alvarez Arevalo M."/>
            <person name="Sterndorff E.B."/>
            <person name="Faurdal D."/>
            <person name="Vuksanovic O."/>
            <person name="Mourched A.-S."/>
            <person name="Charusanti P."/>
            <person name="Shaw S."/>
            <person name="Blin K."/>
            <person name="Weber T."/>
        </authorList>
    </citation>
    <scope>NUCLEOTIDE SEQUENCE [LARGE SCALE GENOMIC DNA]</scope>
    <source>
        <strain evidence="9 10">NBC 01774</strain>
    </source>
</reference>
<dbReference type="PANTHER" id="PTHR32322">
    <property type="entry name" value="INNER MEMBRANE TRANSPORTER"/>
    <property type="match status" value="1"/>
</dbReference>
<evidence type="ECO:0000256" key="1">
    <source>
        <dbReference type="ARBA" id="ARBA00004141"/>
    </source>
</evidence>
<evidence type="ECO:0000256" key="4">
    <source>
        <dbReference type="ARBA" id="ARBA00022989"/>
    </source>
</evidence>
<comment type="subcellular location">
    <subcellularLocation>
        <location evidence="1">Membrane</location>
        <topology evidence="1">Multi-pass membrane protein</topology>
    </subcellularLocation>
</comment>
<sequence length="327" mass="34278">MKPAHVTLAVVVAAVWGANFVVIDVGLRDFPPLLFSGVRFLLAALPAVFFVGRPGVAWRWVIAVGITLGIMKFGMLFIGMHVGLPPGLASLVLQGQAVFTVLFAAALLKERARRVQIVGMVIASAGMVLAGLGSTAGTLAGFLLVVGAAACWGLSNIAMRKAGPPDAFRFMVWVSVVPPVPLALLSVAVEGRDADLRALQHLNLSGVGAALYVAWGATLFGFAAWGYLLRTYDAPTVAPFSLLVPVFGLASAWIFQGERMTVSTFCATALVVVGIAVGMLRRREKTMSPETERTAIKAAASEVCDKSNEPSNLRGAVPFEGTGSRAG</sequence>
<evidence type="ECO:0000256" key="7">
    <source>
        <dbReference type="SAM" id="Phobius"/>
    </source>
</evidence>
<keyword evidence="4 7" id="KW-1133">Transmembrane helix</keyword>
<dbReference type="Proteomes" id="UP001344251">
    <property type="component" value="Chromosome"/>
</dbReference>
<feature type="domain" description="EamA" evidence="8">
    <location>
        <begin position="140"/>
        <end position="277"/>
    </location>
</feature>
<keyword evidence="5 7" id="KW-0472">Membrane</keyword>
<evidence type="ECO:0000256" key="3">
    <source>
        <dbReference type="ARBA" id="ARBA00022692"/>
    </source>
</evidence>
<dbReference type="PANTHER" id="PTHR32322:SF9">
    <property type="entry name" value="AMINO-ACID METABOLITE EFFLUX PUMP-RELATED"/>
    <property type="match status" value="1"/>
</dbReference>
<feature type="transmembrane region" description="Helical" evidence="7">
    <location>
        <begin position="58"/>
        <end position="82"/>
    </location>
</feature>
<feature type="transmembrane region" description="Helical" evidence="7">
    <location>
        <begin position="88"/>
        <end position="108"/>
    </location>
</feature>
<feature type="transmembrane region" description="Helical" evidence="7">
    <location>
        <begin position="261"/>
        <end position="280"/>
    </location>
</feature>
<evidence type="ECO:0000256" key="5">
    <source>
        <dbReference type="ARBA" id="ARBA00023136"/>
    </source>
</evidence>
<evidence type="ECO:0000256" key="2">
    <source>
        <dbReference type="ARBA" id="ARBA00007362"/>
    </source>
</evidence>
<keyword evidence="3 7" id="KW-0812">Transmembrane</keyword>
<dbReference type="InterPro" id="IPR037185">
    <property type="entry name" value="EmrE-like"/>
</dbReference>
<dbReference type="SUPFAM" id="SSF103481">
    <property type="entry name" value="Multidrug resistance efflux transporter EmrE"/>
    <property type="match status" value="2"/>
</dbReference>
<feature type="transmembrane region" description="Helical" evidence="7">
    <location>
        <begin position="115"/>
        <end position="133"/>
    </location>
</feature>
<feature type="domain" description="EamA" evidence="8">
    <location>
        <begin position="7"/>
        <end position="130"/>
    </location>
</feature>
<comment type="similarity">
    <text evidence="2">Belongs to the EamA transporter family.</text>
</comment>
<feature type="transmembrane region" description="Helical" evidence="7">
    <location>
        <begin position="33"/>
        <end position="51"/>
    </location>
</feature>
<feature type="transmembrane region" description="Helical" evidence="7">
    <location>
        <begin position="139"/>
        <end position="158"/>
    </location>
</feature>
<protein>
    <submittedName>
        <fullName evidence="9">EamA family transporter</fullName>
    </submittedName>
</protein>
<accession>A0ABZ1FRN9</accession>